<evidence type="ECO:0000313" key="1">
    <source>
        <dbReference type="EMBL" id="OIQ63195.1"/>
    </source>
</evidence>
<comment type="caution">
    <text evidence="1">The sequence shown here is derived from an EMBL/GenBank/DDBJ whole genome shotgun (WGS) entry which is preliminary data.</text>
</comment>
<reference evidence="1" key="1">
    <citation type="submission" date="2016-10" db="EMBL/GenBank/DDBJ databases">
        <title>Sequence of Gallionella enrichment culture.</title>
        <authorList>
            <person name="Poehlein A."/>
            <person name="Muehling M."/>
            <person name="Daniel R."/>
        </authorList>
    </citation>
    <scope>NUCLEOTIDE SEQUENCE</scope>
</reference>
<sequence>MLNLVRLRLVAVLLAVVMSLGGTASPFAQRMATLDDLAIVEAMQLGATAADFCGRDGKSLVASATAQIGYATVDTLVPGHNPGLIAIVQRFAGTVTVPTAPLLVRSVLDPGNGSRAPPARMA</sequence>
<accession>A0A1J5PD86</accession>
<dbReference type="EMBL" id="MLJW01009218">
    <property type="protein sequence ID" value="OIQ63195.1"/>
    <property type="molecule type" value="Genomic_DNA"/>
</dbReference>
<dbReference type="AlphaFoldDB" id="A0A1J5PD86"/>
<gene>
    <name evidence="1" type="ORF">GALL_552630</name>
</gene>
<proteinExistence type="predicted"/>
<organism evidence="1">
    <name type="scientific">mine drainage metagenome</name>
    <dbReference type="NCBI Taxonomy" id="410659"/>
    <lineage>
        <taxon>unclassified sequences</taxon>
        <taxon>metagenomes</taxon>
        <taxon>ecological metagenomes</taxon>
    </lineage>
</organism>
<name>A0A1J5PD86_9ZZZZ</name>
<protein>
    <submittedName>
        <fullName evidence="1">Uncharacterized protein</fullName>
    </submittedName>
</protein>